<sequence length="39" mass="4483">MTEFGLTAKSRAKLPQMDNTDDELSPLEQFVKNNSKEIR</sequence>
<evidence type="ECO:0000313" key="3">
    <source>
        <dbReference type="Proteomes" id="UP000255283"/>
    </source>
</evidence>
<comment type="caution">
    <text evidence="2">The sequence shown here is derived from an EMBL/GenBank/DDBJ whole genome shotgun (WGS) entry which is preliminary data.</text>
</comment>
<dbReference type="EMBL" id="UGTJ01000001">
    <property type="protein sequence ID" value="SUB78800.1"/>
    <property type="molecule type" value="Genomic_DNA"/>
</dbReference>
<accession>A0AAQ1UGL5</accession>
<gene>
    <name evidence="2" type="ORF">NCTC13063_00046</name>
</gene>
<proteinExistence type="predicted"/>
<protein>
    <submittedName>
        <fullName evidence="2">Uncharacterized protein</fullName>
    </submittedName>
</protein>
<evidence type="ECO:0000313" key="2">
    <source>
        <dbReference type="EMBL" id="SUB78800.1"/>
    </source>
</evidence>
<dbReference type="Proteomes" id="UP000255283">
    <property type="component" value="Unassembled WGS sequence"/>
</dbReference>
<evidence type="ECO:0000256" key="1">
    <source>
        <dbReference type="SAM" id="MobiDB-lite"/>
    </source>
</evidence>
<dbReference type="AlphaFoldDB" id="A0AAQ1UGL5"/>
<organism evidence="2 3">
    <name type="scientific">Segatella buccae</name>
    <dbReference type="NCBI Taxonomy" id="28126"/>
    <lineage>
        <taxon>Bacteria</taxon>
        <taxon>Pseudomonadati</taxon>
        <taxon>Bacteroidota</taxon>
        <taxon>Bacteroidia</taxon>
        <taxon>Bacteroidales</taxon>
        <taxon>Prevotellaceae</taxon>
        <taxon>Segatella</taxon>
    </lineage>
</organism>
<reference evidence="2 3" key="1">
    <citation type="submission" date="2018-06" db="EMBL/GenBank/DDBJ databases">
        <authorList>
            <consortium name="Pathogen Informatics"/>
            <person name="Doyle S."/>
        </authorList>
    </citation>
    <scope>NUCLEOTIDE SEQUENCE [LARGE SCALE GENOMIC DNA]</scope>
    <source>
        <strain evidence="2 3">NCTC13063</strain>
    </source>
</reference>
<name>A0AAQ1UGL5_9BACT</name>
<feature type="region of interest" description="Disordered" evidence="1">
    <location>
        <begin position="1"/>
        <end position="39"/>
    </location>
</feature>